<feature type="region of interest" description="Disordered" evidence="1">
    <location>
        <begin position="93"/>
        <end position="118"/>
    </location>
</feature>
<dbReference type="Proteomes" id="UP000307440">
    <property type="component" value="Unassembled WGS sequence"/>
</dbReference>
<proteinExistence type="predicted"/>
<evidence type="ECO:0000256" key="1">
    <source>
        <dbReference type="SAM" id="MobiDB-lite"/>
    </source>
</evidence>
<gene>
    <name evidence="2" type="ORF">FA15DRAFT_703333</name>
</gene>
<feature type="compositionally biased region" description="Polar residues" evidence="1">
    <location>
        <begin position="99"/>
        <end position="108"/>
    </location>
</feature>
<organism evidence="2 3">
    <name type="scientific">Coprinopsis marcescibilis</name>
    <name type="common">Agaric fungus</name>
    <name type="synonym">Psathyrella marcescibilis</name>
    <dbReference type="NCBI Taxonomy" id="230819"/>
    <lineage>
        <taxon>Eukaryota</taxon>
        <taxon>Fungi</taxon>
        <taxon>Dikarya</taxon>
        <taxon>Basidiomycota</taxon>
        <taxon>Agaricomycotina</taxon>
        <taxon>Agaricomycetes</taxon>
        <taxon>Agaricomycetidae</taxon>
        <taxon>Agaricales</taxon>
        <taxon>Agaricineae</taxon>
        <taxon>Psathyrellaceae</taxon>
        <taxon>Coprinopsis</taxon>
    </lineage>
</organism>
<feature type="region of interest" description="Disordered" evidence="1">
    <location>
        <begin position="1"/>
        <end position="78"/>
    </location>
</feature>
<protein>
    <submittedName>
        <fullName evidence="2">Uncharacterized protein</fullName>
    </submittedName>
</protein>
<evidence type="ECO:0000313" key="3">
    <source>
        <dbReference type="Proteomes" id="UP000307440"/>
    </source>
</evidence>
<dbReference type="EMBL" id="ML210181">
    <property type="protein sequence ID" value="TFK25884.1"/>
    <property type="molecule type" value="Genomic_DNA"/>
</dbReference>
<sequence>MPDIQDDSGESAIGSSEDERDYEMTTQSIGSGTLIDNDDAPFEDSEDEDSEGDDIPLPESEEEFGLDQSYTSTSDVRVATQLRMSSTVSRYPYFPERANNGSDDSTPSGDHDIVNLPTTSSHSELNVLERMSYALRPELLFLFLAPSVDFPLPYSLRDAAYRTPGDVGFLYFSIYPIYLEMSQNLVSRSLSRKQGATITATAVIHPLGMV</sequence>
<feature type="compositionally biased region" description="Acidic residues" evidence="1">
    <location>
        <begin position="36"/>
        <end position="65"/>
    </location>
</feature>
<keyword evidence="3" id="KW-1185">Reference proteome</keyword>
<accession>A0A5C3KZP2</accession>
<name>A0A5C3KZP2_COPMA</name>
<evidence type="ECO:0000313" key="2">
    <source>
        <dbReference type="EMBL" id="TFK25884.1"/>
    </source>
</evidence>
<dbReference type="AlphaFoldDB" id="A0A5C3KZP2"/>
<reference evidence="2 3" key="1">
    <citation type="journal article" date="2019" name="Nat. Ecol. Evol.">
        <title>Megaphylogeny resolves global patterns of mushroom evolution.</title>
        <authorList>
            <person name="Varga T."/>
            <person name="Krizsan K."/>
            <person name="Foldi C."/>
            <person name="Dima B."/>
            <person name="Sanchez-Garcia M."/>
            <person name="Sanchez-Ramirez S."/>
            <person name="Szollosi G.J."/>
            <person name="Szarkandi J.G."/>
            <person name="Papp V."/>
            <person name="Albert L."/>
            <person name="Andreopoulos W."/>
            <person name="Angelini C."/>
            <person name="Antonin V."/>
            <person name="Barry K.W."/>
            <person name="Bougher N.L."/>
            <person name="Buchanan P."/>
            <person name="Buyck B."/>
            <person name="Bense V."/>
            <person name="Catcheside P."/>
            <person name="Chovatia M."/>
            <person name="Cooper J."/>
            <person name="Damon W."/>
            <person name="Desjardin D."/>
            <person name="Finy P."/>
            <person name="Geml J."/>
            <person name="Haridas S."/>
            <person name="Hughes K."/>
            <person name="Justo A."/>
            <person name="Karasinski D."/>
            <person name="Kautmanova I."/>
            <person name="Kiss B."/>
            <person name="Kocsube S."/>
            <person name="Kotiranta H."/>
            <person name="LaButti K.M."/>
            <person name="Lechner B.E."/>
            <person name="Liimatainen K."/>
            <person name="Lipzen A."/>
            <person name="Lukacs Z."/>
            <person name="Mihaltcheva S."/>
            <person name="Morgado L.N."/>
            <person name="Niskanen T."/>
            <person name="Noordeloos M.E."/>
            <person name="Ohm R.A."/>
            <person name="Ortiz-Santana B."/>
            <person name="Ovrebo C."/>
            <person name="Racz N."/>
            <person name="Riley R."/>
            <person name="Savchenko A."/>
            <person name="Shiryaev A."/>
            <person name="Soop K."/>
            <person name="Spirin V."/>
            <person name="Szebenyi C."/>
            <person name="Tomsovsky M."/>
            <person name="Tulloss R.E."/>
            <person name="Uehling J."/>
            <person name="Grigoriev I.V."/>
            <person name="Vagvolgyi C."/>
            <person name="Papp T."/>
            <person name="Martin F.M."/>
            <person name="Miettinen O."/>
            <person name="Hibbett D.S."/>
            <person name="Nagy L.G."/>
        </authorList>
    </citation>
    <scope>NUCLEOTIDE SEQUENCE [LARGE SCALE GENOMIC DNA]</scope>
    <source>
        <strain evidence="2 3">CBS 121175</strain>
    </source>
</reference>